<evidence type="ECO:0000256" key="1">
    <source>
        <dbReference type="ARBA" id="ARBA00023002"/>
    </source>
</evidence>
<feature type="domain" description="3-hydroxyacyl-CoA dehydrogenase NAD binding" evidence="3">
    <location>
        <begin position="11"/>
        <end position="178"/>
    </location>
</feature>
<dbReference type="GO" id="GO:0006631">
    <property type="term" value="P:fatty acid metabolic process"/>
    <property type="evidence" value="ECO:0007669"/>
    <property type="project" value="InterPro"/>
</dbReference>
<dbReference type="InterPro" id="IPR006108">
    <property type="entry name" value="3HC_DH_C"/>
</dbReference>
<evidence type="ECO:0000313" key="4">
    <source>
        <dbReference type="EMBL" id="RVU13128.1"/>
    </source>
</evidence>
<name>A0A3S2V1T4_9HYPH</name>
<dbReference type="Pfam" id="PF00725">
    <property type="entry name" value="3HCDH"/>
    <property type="match status" value="1"/>
</dbReference>
<reference evidence="4 5" key="1">
    <citation type="submission" date="2019-01" db="EMBL/GenBank/DDBJ databases">
        <authorList>
            <person name="Chen W.-M."/>
        </authorList>
    </citation>
    <scope>NUCLEOTIDE SEQUENCE [LARGE SCALE GENOMIC DNA]</scope>
    <source>
        <strain evidence="4 5">TER-1</strain>
    </source>
</reference>
<feature type="domain" description="3-hydroxyacyl-CoA dehydrogenase C-terminal" evidence="2">
    <location>
        <begin position="183"/>
        <end position="251"/>
    </location>
</feature>
<dbReference type="InterPro" id="IPR013328">
    <property type="entry name" value="6PGD_dom2"/>
</dbReference>
<keyword evidence="1" id="KW-0560">Oxidoreductase</keyword>
<dbReference type="SUPFAM" id="SSF51735">
    <property type="entry name" value="NAD(P)-binding Rossmann-fold domains"/>
    <property type="match status" value="1"/>
</dbReference>
<dbReference type="Pfam" id="PF02737">
    <property type="entry name" value="3HCDH_N"/>
    <property type="match status" value="1"/>
</dbReference>
<dbReference type="SUPFAM" id="SSF48179">
    <property type="entry name" value="6-phosphogluconate dehydrogenase C-terminal domain-like"/>
    <property type="match status" value="1"/>
</dbReference>
<accession>A0A3S2V1T4</accession>
<dbReference type="InterPro" id="IPR036291">
    <property type="entry name" value="NAD(P)-bd_dom_sf"/>
</dbReference>
<keyword evidence="5" id="KW-1185">Reference proteome</keyword>
<gene>
    <name evidence="4" type="ORF">EOE48_27120</name>
</gene>
<dbReference type="Gene3D" id="3.40.50.720">
    <property type="entry name" value="NAD(P)-binding Rossmann-like Domain"/>
    <property type="match status" value="1"/>
</dbReference>
<dbReference type="PANTHER" id="PTHR48075:SF5">
    <property type="entry name" value="3-HYDROXYBUTYRYL-COA DEHYDROGENASE"/>
    <property type="match status" value="1"/>
</dbReference>
<dbReference type="OrthoDB" id="9803287at2"/>
<dbReference type="AlphaFoldDB" id="A0A3S2V1T4"/>
<dbReference type="GO" id="GO:0070403">
    <property type="term" value="F:NAD+ binding"/>
    <property type="evidence" value="ECO:0007669"/>
    <property type="project" value="InterPro"/>
</dbReference>
<comment type="caution">
    <text evidence="4">The sequence shown here is derived from an EMBL/GenBank/DDBJ whole genome shotgun (WGS) entry which is preliminary data.</text>
</comment>
<evidence type="ECO:0000259" key="3">
    <source>
        <dbReference type="Pfam" id="PF02737"/>
    </source>
</evidence>
<organism evidence="4 5">
    <name type="scientific">Methylobacterium oryzihabitans</name>
    <dbReference type="NCBI Taxonomy" id="2499852"/>
    <lineage>
        <taxon>Bacteria</taxon>
        <taxon>Pseudomonadati</taxon>
        <taxon>Pseudomonadota</taxon>
        <taxon>Alphaproteobacteria</taxon>
        <taxon>Hyphomicrobiales</taxon>
        <taxon>Methylobacteriaceae</taxon>
        <taxon>Methylobacterium</taxon>
    </lineage>
</organism>
<dbReference type="Proteomes" id="UP000286997">
    <property type="component" value="Unassembled WGS sequence"/>
</dbReference>
<evidence type="ECO:0000313" key="5">
    <source>
        <dbReference type="Proteomes" id="UP000286997"/>
    </source>
</evidence>
<dbReference type="RefSeq" id="WP_127734001.1">
    <property type="nucleotide sequence ID" value="NZ_SACP01000048.1"/>
</dbReference>
<dbReference type="PANTHER" id="PTHR48075">
    <property type="entry name" value="3-HYDROXYACYL-COA DEHYDROGENASE FAMILY PROTEIN"/>
    <property type="match status" value="1"/>
</dbReference>
<dbReference type="InterPro" id="IPR006176">
    <property type="entry name" value="3-OHacyl-CoA_DH_NAD-bd"/>
</dbReference>
<proteinExistence type="predicted"/>
<dbReference type="InterPro" id="IPR008927">
    <property type="entry name" value="6-PGluconate_DH-like_C_sf"/>
</dbReference>
<protein>
    <submittedName>
        <fullName evidence="4">3-hydroxyacyl-CoA dehydrogenase</fullName>
    </submittedName>
</protein>
<evidence type="ECO:0000259" key="2">
    <source>
        <dbReference type="Pfam" id="PF00725"/>
    </source>
</evidence>
<dbReference type="EMBL" id="SACP01000048">
    <property type="protein sequence ID" value="RVU13128.1"/>
    <property type="molecule type" value="Genomic_DNA"/>
</dbReference>
<dbReference type="Gene3D" id="1.10.1040.10">
    <property type="entry name" value="N-(1-d-carboxylethyl)-l-norvaline Dehydrogenase, domain 2"/>
    <property type="match status" value="1"/>
</dbReference>
<dbReference type="GO" id="GO:0016616">
    <property type="term" value="F:oxidoreductase activity, acting on the CH-OH group of donors, NAD or NADP as acceptor"/>
    <property type="evidence" value="ECO:0007669"/>
    <property type="project" value="InterPro"/>
</dbReference>
<sequence>MSRGEERISRVAVVGCGTVGASWAALFVAHGLDVAATDPAPDAEERLRTFVAGALDQLAGFGLTGRGRLDFVPAMADALDGAGFVQENAPEDEGFKRCLLAEIDRALPPDVLVASSTSALVRSRIVADCATPERVLVAHPFNPPHLVPLVEIVAGTPEAAARASAFYAGLGRRPVVLRREMPGHIANRLASALYREAVHLVAEGVASVADIDAALCNGPGLRWALMGPHMTYHLGGGEGGIAHYLAHLGPSQERRWASLGTPSLTPEVQAAIVAGIAEEAAGRPIAELEARRDRGLIAVLTSRTEVAADAAPTPPAPGAGDPA</sequence>